<sequence>MQILPPAERVLHFCESKNWFNSRHANKTKEKYLKTEKELFDDVILTETFHLIDRDHSNSIELDELYSMLKKNNYPVNMSLLKAFFEKTDRDGNKCIDLDEFKQVIKDESTSQIFRMMMRRMREIGDDNYYSTDFVNLLRYLCYCSNRKDLIFQIKNTRLSFETRSKLVSDLLKINQQFTKSQHPTQDQLLTLRPFMKKKTQLEFKYLTPIQKRPNLLSNHSTTSSNHNSIISLQTINFLQQTPRPSPQKYLIKKKQTSLITTPFQSTKSTLQSTQTTLKKNQNKF</sequence>
<feature type="domain" description="EF-hand" evidence="1">
    <location>
        <begin position="40"/>
        <end position="75"/>
    </location>
</feature>
<dbReference type="PROSITE" id="PS50222">
    <property type="entry name" value="EF_HAND_2"/>
    <property type="match status" value="2"/>
</dbReference>
<proteinExistence type="predicted"/>
<evidence type="ECO:0000313" key="3">
    <source>
        <dbReference type="Proteomes" id="UP000689195"/>
    </source>
</evidence>
<dbReference type="EMBL" id="CAJJDO010000106">
    <property type="protein sequence ID" value="CAD8194176.1"/>
    <property type="molecule type" value="Genomic_DNA"/>
</dbReference>
<dbReference type="Pfam" id="PF13499">
    <property type="entry name" value="EF-hand_7"/>
    <property type="match status" value="1"/>
</dbReference>
<dbReference type="AlphaFoldDB" id="A0A8S1X6C6"/>
<dbReference type="SMART" id="SM00054">
    <property type="entry name" value="EFh"/>
    <property type="match status" value="2"/>
</dbReference>
<evidence type="ECO:0000259" key="1">
    <source>
        <dbReference type="PROSITE" id="PS50222"/>
    </source>
</evidence>
<dbReference type="PROSITE" id="PS00018">
    <property type="entry name" value="EF_HAND_1"/>
    <property type="match status" value="2"/>
</dbReference>
<dbReference type="InterPro" id="IPR002048">
    <property type="entry name" value="EF_hand_dom"/>
</dbReference>
<gene>
    <name evidence="2" type="ORF">PPENT_87.1.T1060062</name>
</gene>
<name>A0A8S1X6C6_9CILI</name>
<comment type="caution">
    <text evidence="2">The sequence shown here is derived from an EMBL/GenBank/DDBJ whole genome shotgun (WGS) entry which is preliminary data.</text>
</comment>
<dbReference type="Proteomes" id="UP000689195">
    <property type="component" value="Unassembled WGS sequence"/>
</dbReference>
<dbReference type="GO" id="GO:0005509">
    <property type="term" value="F:calcium ion binding"/>
    <property type="evidence" value="ECO:0007669"/>
    <property type="project" value="InterPro"/>
</dbReference>
<keyword evidence="3" id="KW-1185">Reference proteome</keyword>
<dbReference type="OrthoDB" id="26525at2759"/>
<organism evidence="2 3">
    <name type="scientific">Paramecium pentaurelia</name>
    <dbReference type="NCBI Taxonomy" id="43138"/>
    <lineage>
        <taxon>Eukaryota</taxon>
        <taxon>Sar</taxon>
        <taxon>Alveolata</taxon>
        <taxon>Ciliophora</taxon>
        <taxon>Intramacronucleata</taxon>
        <taxon>Oligohymenophorea</taxon>
        <taxon>Peniculida</taxon>
        <taxon>Parameciidae</taxon>
        <taxon>Paramecium</taxon>
    </lineage>
</organism>
<accession>A0A8S1X6C6</accession>
<evidence type="ECO:0000313" key="2">
    <source>
        <dbReference type="EMBL" id="CAD8194176.1"/>
    </source>
</evidence>
<feature type="domain" description="EF-hand" evidence="1">
    <location>
        <begin position="76"/>
        <end position="111"/>
    </location>
</feature>
<reference evidence="2" key="1">
    <citation type="submission" date="2021-01" db="EMBL/GenBank/DDBJ databases">
        <authorList>
            <consortium name="Genoscope - CEA"/>
            <person name="William W."/>
        </authorList>
    </citation>
    <scope>NUCLEOTIDE SEQUENCE</scope>
</reference>
<dbReference type="CDD" id="cd00051">
    <property type="entry name" value="EFh"/>
    <property type="match status" value="1"/>
</dbReference>
<protein>
    <recommendedName>
        <fullName evidence="1">EF-hand domain-containing protein</fullName>
    </recommendedName>
</protein>
<dbReference type="InterPro" id="IPR018247">
    <property type="entry name" value="EF_Hand_1_Ca_BS"/>
</dbReference>